<feature type="transmembrane region" description="Helical" evidence="6">
    <location>
        <begin position="223"/>
        <end position="244"/>
    </location>
</feature>
<dbReference type="GO" id="GO:0005886">
    <property type="term" value="C:plasma membrane"/>
    <property type="evidence" value="ECO:0007669"/>
    <property type="project" value="UniProtKB-SubCell"/>
</dbReference>
<keyword evidence="3 6" id="KW-0812">Transmembrane</keyword>
<evidence type="ECO:0000259" key="7">
    <source>
        <dbReference type="Pfam" id="PF00892"/>
    </source>
</evidence>
<feature type="transmembrane region" description="Helical" evidence="6">
    <location>
        <begin position="190"/>
        <end position="211"/>
    </location>
</feature>
<feature type="transmembrane region" description="Helical" evidence="6">
    <location>
        <begin position="77"/>
        <end position="97"/>
    </location>
</feature>
<feature type="transmembrane region" description="Helical" evidence="6">
    <location>
        <begin position="103"/>
        <end position="125"/>
    </location>
</feature>
<evidence type="ECO:0000256" key="2">
    <source>
        <dbReference type="ARBA" id="ARBA00022475"/>
    </source>
</evidence>
<feature type="domain" description="EamA" evidence="7">
    <location>
        <begin position="163"/>
        <end position="296"/>
    </location>
</feature>
<feature type="transmembrane region" description="Helical" evidence="6">
    <location>
        <begin position="256"/>
        <end position="275"/>
    </location>
</feature>
<dbReference type="Pfam" id="PF00892">
    <property type="entry name" value="EamA"/>
    <property type="match status" value="2"/>
</dbReference>
<dbReference type="AlphaFoldDB" id="A0A4R7BUT7"/>
<protein>
    <submittedName>
        <fullName evidence="8">EamA domain-containing membrane protein RarD</fullName>
    </submittedName>
</protein>
<keyword evidence="9" id="KW-1185">Reference proteome</keyword>
<dbReference type="SUPFAM" id="SSF103481">
    <property type="entry name" value="Multidrug resistance efflux transporter EmrE"/>
    <property type="match status" value="2"/>
</dbReference>
<accession>A0A4R7BUT7</accession>
<evidence type="ECO:0000313" key="9">
    <source>
        <dbReference type="Proteomes" id="UP000295122"/>
    </source>
</evidence>
<evidence type="ECO:0000256" key="3">
    <source>
        <dbReference type="ARBA" id="ARBA00022692"/>
    </source>
</evidence>
<evidence type="ECO:0000256" key="5">
    <source>
        <dbReference type="ARBA" id="ARBA00023136"/>
    </source>
</evidence>
<proteinExistence type="predicted"/>
<dbReference type="Proteomes" id="UP000295122">
    <property type="component" value="Unassembled WGS sequence"/>
</dbReference>
<dbReference type="RefSeq" id="WP_133770293.1">
    <property type="nucleotide sequence ID" value="NZ_SNZR01000013.1"/>
</dbReference>
<dbReference type="PANTHER" id="PTHR42920:SF11">
    <property type="entry name" value="INNER MEMBRANE PROTEIN YTFF"/>
    <property type="match status" value="1"/>
</dbReference>
<feature type="transmembrane region" description="Helical" evidence="6">
    <location>
        <begin position="159"/>
        <end position="178"/>
    </location>
</feature>
<evidence type="ECO:0000256" key="4">
    <source>
        <dbReference type="ARBA" id="ARBA00022989"/>
    </source>
</evidence>
<feature type="domain" description="EamA" evidence="7">
    <location>
        <begin position="16"/>
        <end position="147"/>
    </location>
</feature>
<comment type="subcellular location">
    <subcellularLocation>
        <location evidence="1">Cell membrane</location>
        <topology evidence="1">Multi-pass membrane protein</topology>
    </subcellularLocation>
</comment>
<feature type="transmembrane region" description="Helical" evidence="6">
    <location>
        <begin position="134"/>
        <end position="153"/>
    </location>
</feature>
<keyword evidence="5 6" id="KW-0472">Membrane</keyword>
<dbReference type="InterPro" id="IPR051258">
    <property type="entry name" value="Diverse_Substrate_Transporter"/>
</dbReference>
<evidence type="ECO:0000313" key="8">
    <source>
        <dbReference type="EMBL" id="TDR89578.1"/>
    </source>
</evidence>
<dbReference type="EMBL" id="SNZR01000013">
    <property type="protein sequence ID" value="TDR89578.1"/>
    <property type="molecule type" value="Genomic_DNA"/>
</dbReference>
<gene>
    <name evidence="8" type="ORF">EV668_2410</name>
</gene>
<evidence type="ECO:0000256" key="6">
    <source>
        <dbReference type="SAM" id="Phobius"/>
    </source>
</evidence>
<organism evidence="8 9">
    <name type="scientific">Enterovirga rhinocerotis</name>
    <dbReference type="NCBI Taxonomy" id="1339210"/>
    <lineage>
        <taxon>Bacteria</taxon>
        <taxon>Pseudomonadati</taxon>
        <taxon>Pseudomonadota</taxon>
        <taxon>Alphaproteobacteria</taxon>
        <taxon>Hyphomicrobiales</taxon>
        <taxon>Methylobacteriaceae</taxon>
        <taxon>Enterovirga</taxon>
    </lineage>
</organism>
<name>A0A4R7BUT7_9HYPH</name>
<comment type="caution">
    <text evidence="8">The sequence shown here is derived from an EMBL/GenBank/DDBJ whole genome shotgun (WGS) entry which is preliminary data.</text>
</comment>
<evidence type="ECO:0000256" key="1">
    <source>
        <dbReference type="ARBA" id="ARBA00004651"/>
    </source>
</evidence>
<dbReference type="InterPro" id="IPR000620">
    <property type="entry name" value="EamA_dom"/>
</dbReference>
<dbReference type="InterPro" id="IPR037185">
    <property type="entry name" value="EmrE-like"/>
</dbReference>
<feature type="transmembrane region" description="Helical" evidence="6">
    <location>
        <begin position="281"/>
        <end position="297"/>
    </location>
</feature>
<dbReference type="PANTHER" id="PTHR42920">
    <property type="entry name" value="OS03G0707200 PROTEIN-RELATED"/>
    <property type="match status" value="1"/>
</dbReference>
<sequence length="304" mass="32238">MGALAGILAALTGRPYLLLSLATIGWAGNAVAGRLSVGHMSPMVIVSLRWLVVMLLLGTLASRALRAEWPIIARHWRYLFCMGGLGYTIFNAIFYWAAHHTSAVNMGVLQGVTPVLVMTFAFVAYRTRIGLPQAVGVVVTLVGVAVVASRGSLEVLRTMAFNIGDLGIIAGSVLYAGYTVALRQRPALSPIAFFTAMASAAFVTSIPLVGLEMARGDALFPDLRGWALMIYIALLPSLLCQLAFMRAVQLIGPNRAGLFMNLVPVVAALLGVLLLGEHFGLYHAAGLALVLGGIWLAERKPAGV</sequence>
<feature type="transmembrane region" description="Helical" evidence="6">
    <location>
        <begin position="44"/>
        <end position="65"/>
    </location>
</feature>
<reference evidence="8 9" key="1">
    <citation type="submission" date="2019-03" db="EMBL/GenBank/DDBJ databases">
        <title>Genomic Encyclopedia of Type Strains, Phase IV (KMG-IV): sequencing the most valuable type-strain genomes for metagenomic binning, comparative biology and taxonomic classification.</title>
        <authorList>
            <person name="Goeker M."/>
        </authorList>
    </citation>
    <scope>NUCLEOTIDE SEQUENCE [LARGE SCALE GENOMIC DNA]</scope>
    <source>
        <strain evidence="8 9">DSM 25903</strain>
    </source>
</reference>
<dbReference type="OrthoDB" id="9806889at2"/>
<keyword evidence="4 6" id="KW-1133">Transmembrane helix</keyword>
<keyword evidence="2" id="KW-1003">Cell membrane</keyword>